<dbReference type="Proteomes" id="UP000308549">
    <property type="component" value="Unassembled WGS sequence"/>
</dbReference>
<comment type="subcellular location">
    <subcellularLocation>
        <location evidence="1">Membrane</location>
        <topology evidence="1">Lipid-anchor</topology>
        <topology evidence="1">GPI-anchor</topology>
    </subcellularLocation>
    <subcellularLocation>
        <location evidence="2">Secreted</location>
    </subcellularLocation>
</comment>
<evidence type="ECO:0000256" key="2">
    <source>
        <dbReference type="ARBA" id="ARBA00004613"/>
    </source>
</evidence>
<dbReference type="GO" id="GO:0098552">
    <property type="term" value="C:side of membrane"/>
    <property type="evidence" value="ECO:0007669"/>
    <property type="project" value="UniProtKB-KW"/>
</dbReference>
<feature type="chain" id="PRO_5020748090" description="CFEM domain-containing protein" evidence="11">
    <location>
        <begin position="22"/>
        <end position="178"/>
    </location>
</feature>
<protein>
    <recommendedName>
        <fullName evidence="12">CFEM domain-containing protein</fullName>
    </recommendedName>
</protein>
<keyword evidence="9" id="KW-0479">Metal-binding</keyword>
<evidence type="ECO:0000313" key="14">
    <source>
        <dbReference type="Proteomes" id="UP000308549"/>
    </source>
</evidence>
<evidence type="ECO:0000256" key="6">
    <source>
        <dbReference type="ARBA" id="ARBA00022729"/>
    </source>
</evidence>
<evidence type="ECO:0000256" key="7">
    <source>
        <dbReference type="ARBA" id="ARBA00023157"/>
    </source>
</evidence>
<dbReference type="AlphaFoldDB" id="A0A4U0TK32"/>
<comment type="similarity">
    <text evidence="3">Belongs to the RBT5 family.</text>
</comment>
<keyword evidence="5" id="KW-0336">GPI-anchor</keyword>
<proteinExistence type="inferred from homology"/>
<evidence type="ECO:0000313" key="13">
    <source>
        <dbReference type="EMBL" id="TKA21945.1"/>
    </source>
</evidence>
<evidence type="ECO:0000256" key="5">
    <source>
        <dbReference type="ARBA" id="ARBA00022622"/>
    </source>
</evidence>
<keyword evidence="5" id="KW-0325">Glycoprotein</keyword>
<evidence type="ECO:0000256" key="8">
    <source>
        <dbReference type="ARBA" id="ARBA00023288"/>
    </source>
</evidence>
<dbReference type="GO" id="GO:0046872">
    <property type="term" value="F:metal ion binding"/>
    <property type="evidence" value="ECO:0007669"/>
    <property type="project" value="UniProtKB-UniRule"/>
</dbReference>
<evidence type="ECO:0000256" key="1">
    <source>
        <dbReference type="ARBA" id="ARBA00004589"/>
    </source>
</evidence>
<reference evidence="13 14" key="1">
    <citation type="submission" date="2017-03" db="EMBL/GenBank/DDBJ databases">
        <title>Genomes of endolithic fungi from Antarctica.</title>
        <authorList>
            <person name="Coleine C."/>
            <person name="Masonjones S."/>
            <person name="Stajich J.E."/>
        </authorList>
    </citation>
    <scope>NUCLEOTIDE SEQUENCE [LARGE SCALE GENOMIC DNA]</scope>
    <source>
        <strain evidence="13 14">CCFEE 6315</strain>
    </source>
</reference>
<dbReference type="PROSITE" id="PS52012">
    <property type="entry name" value="CFEM"/>
    <property type="match status" value="1"/>
</dbReference>
<feature type="disulfide bond" evidence="9">
    <location>
        <begin position="33"/>
        <end position="73"/>
    </location>
</feature>
<keyword evidence="5" id="KW-0472">Membrane</keyword>
<keyword evidence="14" id="KW-1185">Reference proteome</keyword>
<keyword evidence="9" id="KW-0349">Heme</keyword>
<keyword evidence="4" id="KW-0964">Secreted</keyword>
<evidence type="ECO:0000256" key="3">
    <source>
        <dbReference type="ARBA" id="ARBA00010031"/>
    </source>
</evidence>
<comment type="caution">
    <text evidence="13">The sequence shown here is derived from an EMBL/GenBank/DDBJ whole genome shotgun (WGS) entry which is preliminary data.</text>
</comment>
<keyword evidence="9" id="KW-0408">Iron</keyword>
<accession>A0A4U0TK32</accession>
<feature type="compositionally biased region" description="Low complexity" evidence="10">
    <location>
        <begin position="126"/>
        <end position="149"/>
    </location>
</feature>
<dbReference type="OrthoDB" id="3065412at2759"/>
<dbReference type="GO" id="GO:0005576">
    <property type="term" value="C:extracellular region"/>
    <property type="evidence" value="ECO:0007669"/>
    <property type="project" value="UniProtKB-SubCell"/>
</dbReference>
<evidence type="ECO:0000256" key="9">
    <source>
        <dbReference type="PROSITE-ProRule" id="PRU01356"/>
    </source>
</evidence>
<sequence length="178" mass="17440">MRPSTVALATLASFGARHAVAQSAGGDMGFPDCSLDCLQQAVGNTSCTTDDYDCRCSGSAAQKIINIGLPCLCQSDCTTVDVIEVLQNTNEVCESVLAESSQTYTPVSFGAGLCATTAAGQGGTGMAANAEASPTDSSQTTTSDSAGATAGRGTLGSSGAVWQGAAVIAAAGAAVVAL</sequence>
<evidence type="ECO:0000259" key="12">
    <source>
        <dbReference type="PROSITE" id="PS52012"/>
    </source>
</evidence>
<evidence type="ECO:0000256" key="11">
    <source>
        <dbReference type="SAM" id="SignalP"/>
    </source>
</evidence>
<dbReference type="InterPro" id="IPR008427">
    <property type="entry name" value="Extracellular_membr_CFEM_dom"/>
</dbReference>
<gene>
    <name evidence="13" type="ORF">B0A50_08641</name>
</gene>
<dbReference type="Pfam" id="PF05730">
    <property type="entry name" value="CFEM"/>
    <property type="match status" value="1"/>
</dbReference>
<keyword evidence="6 11" id="KW-0732">Signal</keyword>
<evidence type="ECO:0000256" key="10">
    <source>
        <dbReference type="SAM" id="MobiDB-lite"/>
    </source>
</evidence>
<keyword evidence="7 9" id="KW-1015">Disulfide bond</keyword>
<feature type="signal peptide" evidence="11">
    <location>
        <begin position="1"/>
        <end position="21"/>
    </location>
</feature>
<organism evidence="13 14">
    <name type="scientific">Salinomyces thailandicus</name>
    <dbReference type="NCBI Taxonomy" id="706561"/>
    <lineage>
        <taxon>Eukaryota</taxon>
        <taxon>Fungi</taxon>
        <taxon>Dikarya</taxon>
        <taxon>Ascomycota</taxon>
        <taxon>Pezizomycotina</taxon>
        <taxon>Dothideomycetes</taxon>
        <taxon>Dothideomycetidae</taxon>
        <taxon>Mycosphaerellales</taxon>
        <taxon>Teratosphaeriaceae</taxon>
        <taxon>Salinomyces</taxon>
    </lineage>
</organism>
<dbReference type="EMBL" id="NAJL01000091">
    <property type="protein sequence ID" value="TKA21945.1"/>
    <property type="molecule type" value="Genomic_DNA"/>
</dbReference>
<feature type="binding site" description="axial binding residue" evidence="9">
    <location>
        <position position="51"/>
    </location>
    <ligand>
        <name>heme</name>
        <dbReference type="ChEBI" id="CHEBI:30413"/>
    </ligand>
    <ligandPart>
        <name>Fe</name>
        <dbReference type="ChEBI" id="CHEBI:18248"/>
    </ligandPart>
</feature>
<feature type="disulfide bond" evidence="9">
    <location>
        <begin position="47"/>
        <end position="54"/>
    </location>
</feature>
<name>A0A4U0TK32_9PEZI</name>
<feature type="domain" description="CFEM" evidence="12">
    <location>
        <begin position="3"/>
        <end position="120"/>
    </location>
</feature>
<comment type="caution">
    <text evidence="9">Lacks conserved residue(s) required for the propagation of feature annotation.</text>
</comment>
<feature type="region of interest" description="Disordered" evidence="10">
    <location>
        <begin position="125"/>
        <end position="149"/>
    </location>
</feature>
<keyword evidence="8" id="KW-0449">Lipoprotein</keyword>
<evidence type="ECO:0000256" key="4">
    <source>
        <dbReference type="ARBA" id="ARBA00022525"/>
    </source>
</evidence>